<protein>
    <submittedName>
        <fullName evidence="4">Uncharacterized protein</fullName>
    </submittedName>
</protein>
<evidence type="ECO:0000259" key="3">
    <source>
        <dbReference type="Pfam" id="PF23598"/>
    </source>
</evidence>
<organism evidence="4 5">
    <name type="scientific">Digitaria exilis</name>
    <dbReference type="NCBI Taxonomy" id="1010633"/>
    <lineage>
        <taxon>Eukaryota</taxon>
        <taxon>Viridiplantae</taxon>
        <taxon>Streptophyta</taxon>
        <taxon>Embryophyta</taxon>
        <taxon>Tracheophyta</taxon>
        <taxon>Spermatophyta</taxon>
        <taxon>Magnoliopsida</taxon>
        <taxon>Liliopsida</taxon>
        <taxon>Poales</taxon>
        <taxon>Poaceae</taxon>
        <taxon>PACMAD clade</taxon>
        <taxon>Panicoideae</taxon>
        <taxon>Panicodae</taxon>
        <taxon>Paniceae</taxon>
        <taxon>Anthephorinae</taxon>
        <taxon>Digitaria</taxon>
    </lineage>
</organism>
<dbReference type="InterPro" id="IPR032675">
    <property type="entry name" value="LRR_dom_sf"/>
</dbReference>
<sequence length="567" mass="63581">MASSAPRLMCSLASRRQRTTKLAGFTSTVGEVDTARLGRLWIAEQFIAEGRATNAEETATSYLNELIGRNMVLHLIHDGTPSYCKLHPMMYDFIVCKAMEENFATLVDDKSRAVSINHNTVYRLSVQSSKQGPDLEQNGARNLSRVRSIIVFAQASAPPRLADLRFIRVLDLEGCNGPLCLDGLDKLLLLRYLGLRGTGISELPASIWELRCLETLDVRSTKVKELPRSIRRLRETLTTLLFSNEGTLNSPTGTATRIAEDIQDCHKLENLATIDLREHRASFLKILGALVNLRMITIIWSFQQCTDESYCEALVSCIEKWRNLRSLTIHCGLSCSMDFLGSLSHLPELLEKLMVTGGGFLSVPKLIENLDFLRVLQINVCRLAIDDLNILRDLPQLQLLILGLDFVPREAIEIEAAGFSELLRFSVNCPVPWLIFRTGAMPKLTHLQLEFCSGSASQNSFPYGIGNLQRLTEVSLLYNQKWCANISSVRRTLDAVKRQVVKHRNPINLIVNDTKDDVQEEVVEETKMTTIIQSGDVQQDGEVIARARIETWGEIEIEPEGDNINDA</sequence>
<dbReference type="AlphaFoldDB" id="A0A835FR72"/>
<dbReference type="Proteomes" id="UP000636709">
    <property type="component" value="Unassembled WGS sequence"/>
</dbReference>
<name>A0A835FR72_9POAL</name>
<keyword evidence="5" id="KW-1185">Reference proteome</keyword>
<dbReference type="Pfam" id="PF23559">
    <property type="entry name" value="WHD_DRP"/>
    <property type="match status" value="1"/>
</dbReference>
<gene>
    <name evidence="4" type="ORF">HU200_005909</name>
</gene>
<accession>A0A835FR72</accession>
<dbReference type="PANTHER" id="PTHR23155">
    <property type="entry name" value="DISEASE RESISTANCE PROTEIN RP"/>
    <property type="match status" value="1"/>
</dbReference>
<feature type="domain" description="Disease resistance R13L4/SHOC-2-like LRR" evidence="3">
    <location>
        <begin position="146"/>
        <end position="505"/>
    </location>
</feature>
<evidence type="ECO:0000313" key="4">
    <source>
        <dbReference type="EMBL" id="KAF8772317.1"/>
    </source>
</evidence>
<dbReference type="InterPro" id="IPR044974">
    <property type="entry name" value="Disease_R_plants"/>
</dbReference>
<keyword evidence="1" id="KW-0677">Repeat</keyword>
<dbReference type="InterPro" id="IPR055414">
    <property type="entry name" value="LRR_R13L4/SHOC2-like"/>
</dbReference>
<dbReference type="Pfam" id="PF23598">
    <property type="entry name" value="LRR_14"/>
    <property type="match status" value="1"/>
</dbReference>
<reference evidence="4" key="1">
    <citation type="submission" date="2020-07" db="EMBL/GenBank/DDBJ databases">
        <title>Genome sequence and genetic diversity analysis of an under-domesticated orphan crop, white fonio (Digitaria exilis).</title>
        <authorList>
            <person name="Bennetzen J.L."/>
            <person name="Chen S."/>
            <person name="Ma X."/>
            <person name="Wang X."/>
            <person name="Yssel A.E.J."/>
            <person name="Chaluvadi S.R."/>
            <person name="Johnson M."/>
            <person name="Gangashetty P."/>
            <person name="Hamidou F."/>
            <person name="Sanogo M.D."/>
            <person name="Zwaenepoel A."/>
            <person name="Wallace J."/>
            <person name="Van De Peer Y."/>
            <person name="Van Deynze A."/>
        </authorList>
    </citation>
    <scope>NUCLEOTIDE SEQUENCE</scope>
    <source>
        <tissue evidence="4">Leaves</tissue>
    </source>
</reference>
<comment type="caution">
    <text evidence="4">The sequence shown here is derived from an EMBL/GenBank/DDBJ whole genome shotgun (WGS) entry which is preliminary data.</text>
</comment>
<evidence type="ECO:0000313" key="5">
    <source>
        <dbReference type="Proteomes" id="UP000636709"/>
    </source>
</evidence>
<dbReference type="OrthoDB" id="690296at2759"/>
<dbReference type="EMBL" id="JACEFO010000414">
    <property type="protein sequence ID" value="KAF8772317.1"/>
    <property type="molecule type" value="Genomic_DNA"/>
</dbReference>
<dbReference type="GO" id="GO:0098542">
    <property type="term" value="P:defense response to other organism"/>
    <property type="evidence" value="ECO:0007669"/>
    <property type="project" value="TreeGrafter"/>
</dbReference>
<proteinExistence type="predicted"/>
<feature type="domain" description="Disease resistance protein winged helix" evidence="2">
    <location>
        <begin position="32"/>
        <end position="94"/>
    </location>
</feature>
<dbReference type="SUPFAM" id="SSF52058">
    <property type="entry name" value="L domain-like"/>
    <property type="match status" value="1"/>
</dbReference>
<dbReference type="InterPro" id="IPR058922">
    <property type="entry name" value="WHD_DRP"/>
</dbReference>
<dbReference type="Gene3D" id="3.80.10.10">
    <property type="entry name" value="Ribonuclease Inhibitor"/>
    <property type="match status" value="1"/>
</dbReference>
<evidence type="ECO:0000259" key="2">
    <source>
        <dbReference type="Pfam" id="PF23559"/>
    </source>
</evidence>
<dbReference type="PANTHER" id="PTHR23155:SF1228">
    <property type="entry name" value="NB-ARC DOMAIN CONTAINING PROTEIN, EXPRESSED"/>
    <property type="match status" value="1"/>
</dbReference>
<evidence type="ECO:0000256" key="1">
    <source>
        <dbReference type="ARBA" id="ARBA00022737"/>
    </source>
</evidence>